<gene>
    <name evidence="4" type="ORF">BASA50_000557</name>
</gene>
<reference evidence="4 5" key="1">
    <citation type="submission" date="2021-02" db="EMBL/GenBank/DDBJ databases">
        <title>Variation within the Batrachochytrium salamandrivorans European outbreak.</title>
        <authorList>
            <person name="Kelly M."/>
            <person name="Pasmans F."/>
            <person name="Shea T.P."/>
            <person name="Munoz J.F."/>
            <person name="Carranza S."/>
            <person name="Cuomo C.A."/>
            <person name="Martel A."/>
        </authorList>
    </citation>
    <scope>NUCLEOTIDE SEQUENCE [LARGE SCALE GENOMIC DNA]</scope>
    <source>
        <strain evidence="4 5">AMFP18/2</strain>
    </source>
</reference>
<dbReference type="Pfam" id="PF03572">
    <property type="entry name" value="Peptidase_S41"/>
    <property type="match status" value="1"/>
</dbReference>
<evidence type="ECO:0000256" key="2">
    <source>
        <dbReference type="SAM" id="SignalP"/>
    </source>
</evidence>
<dbReference type="PANTHER" id="PTHR32060">
    <property type="entry name" value="TAIL-SPECIFIC PROTEASE"/>
    <property type="match status" value="1"/>
</dbReference>
<organism evidence="4 5">
    <name type="scientific">Batrachochytrium salamandrivorans</name>
    <dbReference type="NCBI Taxonomy" id="1357716"/>
    <lineage>
        <taxon>Eukaryota</taxon>
        <taxon>Fungi</taxon>
        <taxon>Fungi incertae sedis</taxon>
        <taxon>Chytridiomycota</taxon>
        <taxon>Chytridiomycota incertae sedis</taxon>
        <taxon>Chytridiomycetes</taxon>
        <taxon>Rhizophydiales</taxon>
        <taxon>Rhizophydiales incertae sedis</taxon>
        <taxon>Batrachochytrium</taxon>
    </lineage>
</organism>
<dbReference type="Proteomes" id="UP001648503">
    <property type="component" value="Unassembled WGS sequence"/>
</dbReference>
<dbReference type="Gene3D" id="3.90.226.10">
    <property type="entry name" value="2-enoyl-CoA Hydratase, Chain A, domain 1"/>
    <property type="match status" value="1"/>
</dbReference>
<dbReference type="InterPro" id="IPR005151">
    <property type="entry name" value="Tail-specific_protease"/>
</dbReference>
<keyword evidence="5" id="KW-1185">Reference proteome</keyword>
<evidence type="ECO:0000313" key="4">
    <source>
        <dbReference type="EMBL" id="KAH6586384.1"/>
    </source>
</evidence>
<proteinExistence type="predicted"/>
<feature type="region of interest" description="Disordered" evidence="1">
    <location>
        <begin position="272"/>
        <end position="330"/>
    </location>
</feature>
<protein>
    <recommendedName>
        <fullName evidence="3">Tail specific protease domain-containing protein</fullName>
    </recommendedName>
</protein>
<sequence>MLVSSVIALLTISATSVSATNYAKYNLLKDDRAAGRFVFPPTTLAQKEVILSNVESALAIWASYDSKVDHYGSAADPFPIVKKLRENIKTVANEKFHLDLTDAFAMIRDHHTSWTNMAPYSCFYATTEVRFAFIEGDADIAKNPTVVVTSTAEHPVIRSLFGGYYYKIKVGDELLAIDGLSFVKWFEQNQFKYGFGANEFGGQRAALDYLTTISGETNRLPSEDSITFQFKSRANPHNIYTVNIPYISIHEYECWNLGSNLYKSITSKTLPGTPEASLPVSAEQPGHNHESDTPLHSPEGHKMDSPEDPKREASMGKRSSSEQKSVVPMNPTDVTEVTWSIYKPESANMGIIKLDSFNPEDAETKSPAIEKAVMIIRSLLTNELKDTKSVMYELRGNSGGSIKFANSLVQLFKPDFQPFGDRYLMNEITFDLFVDGRDPDAYPYAKAWQETEPGSRFTNVFFLHSAETVNTLGQAYLRPMGVFNDARCYSSCELFSGAIQGHDAGTIFGEDERTGGGGAIFKKLDPFLIRASPTYFKKFPFNQELTSGSITYANTLTVGVTQFVRTGRYKGQDIEDVGIKTDTVVRPQWSDLQPNPTTNTQYDRIAVSLARTGQKNGQSKLHFVCEPFEIEKPIGGFPLEVEAAGIYEFTVFQADGKTVAAKQRRSLATTKQKFSIPVSTVGNALGNSHITIVGKTAGKQVLKTIRNVRIIPDDDKYMKISTTGFTFTGTSDSVGLYQSPTTASGNGWNNLKGPWMIGNGIQYAKNVDSSIEAFFTAPVGTEINIGLDIDLDTEIDCDFLYLSVKSSGGVEDFLLRSKSRDGKKTFNGISGEDMIAKGIISFTTTSEKFSVSLKFTSDWSTEFTGATINSFTVSAA</sequence>
<dbReference type="InterPro" id="IPR029045">
    <property type="entry name" value="ClpP/crotonase-like_dom_sf"/>
</dbReference>
<keyword evidence="2" id="KW-0732">Signal</keyword>
<comment type="caution">
    <text evidence="4">The sequence shown here is derived from an EMBL/GenBank/DDBJ whole genome shotgun (WGS) entry which is preliminary data.</text>
</comment>
<accession>A0ABQ8ETK8</accession>
<feature type="domain" description="Tail specific protease" evidence="3">
    <location>
        <begin position="349"/>
        <end position="519"/>
    </location>
</feature>
<evidence type="ECO:0000313" key="5">
    <source>
        <dbReference type="Proteomes" id="UP001648503"/>
    </source>
</evidence>
<feature type="compositionally biased region" description="Basic and acidic residues" evidence="1">
    <location>
        <begin position="286"/>
        <end position="321"/>
    </location>
</feature>
<feature type="chain" id="PRO_5046811704" description="Tail specific protease domain-containing protein" evidence="2">
    <location>
        <begin position="20"/>
        <end position="876"/>
    </location>
</feature>
<name>A0ABQ8ETK8_9FUNG</name>
<feature type="signal peptide" evidence="2">
    <location>
        <begin position="1"/>
        <end position="19"/>
    </location>
</feature>
<dbReference type="PANTHER" id="PTHR32060:SF22">
    <property type="entry name" value="CARBOXYL-TERMINAL-PROCESSING PEPTIDASE 3, CHLOROPLASTIC"/>
    <property type="match status" value="1"/>
</dbReference>
<evidence type="ECO:0000256" key="1">
    <source>
        <dbReference type="SAM" id="MobiDB-lite"/>
    </source>
</evidence>
<dbReference type="EMBL" id="JAFCIX010000574">
    <property type="protein sequence ID" value="KAH6586384.1"/>
    <property type="molecule type" value="Genomic_DNA"/>
</dbReference>
<dbReference type="SUPFAM" id="SSF52096">
    <property type="entry name" value="ClpP/crotonase"/>
    <property type="match status" value="1"/>
</dbReference>
<evidence type="ECO:0000259" key="3">
    <source>
        <dbReference type="Pfam" id="PF03572"/>
    </source>
</evidence>